<feature type="domain" description="HTH tetR-type" evidence="5">
    <location>
        <begin position="1"/>
        <end position="54"/>
    </location>
</feature>
<dbReference type="InterPro" id="IPR036271">
    <property type="entry name" value="Tet_transcr_reg_TetR-rel_C_sf"/>
</dbReference>
<sequence>MEAAITLFARRGILATTMAELAKAIRMTPGALYWHFPTKEDLLLAAIDELHERFLKEFQEILIEQRQLTARQQFEAFIGRTQQFLRTNREYGIFFGMVAVESAYTNDRVAESIREKLGMYVTVLEKIIRYGQDKTREFRAEVEAATTAHSILGGLLGALLHQNLFRESVAYDSTFATLQLLTAEGISLKR</sequence>
<evidence type="ECO:0000313" key="6">
    <source>
        <dbReference type="EMBL" id="QKW93827.1"/>
    </source>
</evidence>
<evidence type="ECO:0000256" key="2">
    <source>
        <dbReference type="ARBA" id="ARBA00023125"/>
    </source>
</evidence>
<evidence type="ECO:0000256" key="1">
    <source>
        <dbReference type="ARBA" id="ARBA00023015"/>
    </source>
</evidence>
<dbReference type="Gene3D" id="1.10.10.60">
    <property type="entry name" value="Homeodomain-like"/>
    <property type="match status" value="1"/>
</dbReference>
<dbReference type="Pfam" id="PF00440">
    <property type="entry name" value="TetR_N"/>
    <property type="match status" value="1"/>
</dbReference>
<proteinExistence type="predicted"/>
<dbReference type="InterPro" id="IPR001647">
    <property type="entry name" value="HTH_TetR"/>
</dbReference>
<dbReference type="InterPro" id="IPR011075">
    <property type="entry name" value="TetR_C"/>
</dbReference>
<dbReference type="AlphaFoldDB" id="A0A7D4XGV7"/>
<dbReference type="SUPFAM" id="SSF46689">
    <property type="entry name" value="Homeodomain-like"/>
    <property type="match status" value="1"/>
</dbReference>
<evidence type="ECO:0000256" key="4">
    <source>
        <dbReference type="PROSITE-ProRule" id="PRU00335"/>
    </source>
</evidence>
<dbReference type="Pfam" id="PF16925">
    <property type="entry name" value="TetR_C_13"/>
    <property type="match status" value="1"/>
</dbReference>
<dbReference type="PANTHER" id="PTHR47506:SF1">
    <property type="entry name" value="HTH-TYPE TRANSCRIPTIONAL REGULATOR YJDC"/>
    <property type="match status" value="1"/>
</dbReference>
<protein>
    <submittedName>
        <fullName evidence="6">TetR family transcriptional regulator</fullName>
    </submittedName>
</protein>
<evidence type="ECO:0000259" key="5">
    <source>
        <dbReference type="PROSITE" id="PS50977"/>
    </source>
</evidence>
<evidence type="ECO:0000256" key="3">
    <source>
        <dbReference type="ARBA" id="ARBA00023163"/>
    </source>
</evidence>
<accession>A0A7D4XGV7</accession>
<dbReference type="PANTHER" id="PTHR47506">
    <property type="entry name" value="TRANSCRIPTIONAL REGULATORY PROTEIN"/>
    <property type="match status" value="1"/>
</dbReference>
<keyword evidence="2 4" id="KW-0238">DNA-binding</keyword>
<dbReference type="Gene3D" id="1.10.357.10">
    <property type="entry name" value="Tetracycline Repressor, domain 2"/>
    <property type="match status" value="1"/>
</dbReference>
<dbReference type="SUPFAM" id="SSF48498">
    <property type="entry name" value="Tetracyclin repressor-like, C-terminal domain"/>
    <property type="match status" value="1"/>
</dbReference>
<reference evidence="6" key="1">
    <citation type="journal article" date="2020" name="Molecules">
        <title>2-Hydroxysorangiadenosine: Structure and Biosynthesis of a Myxobacterial Sesquiterpene-Nucleoside.</title>
        <authorList>
            <person name="Okoth D.A."/>
            <person name="Hug J.J."/>
            <person name="Garcia R."/>
            <person name="Sproer C."/>
            <person name="Overmann J."/>
            <person name="Muller R."/>
        </authorList>
    </citation>
    <scope>NUCLEOTIDE SEQUENCE</scope>
    <source>
        <strain evidence="6">MCy10943</strain>
    </source>
</reference>
<dbReference type="PROSITE" id="PS50977">
    <property type="entry name" value="HTH_TETR_2"/>
    <property type="match status" value="1"/>
</dbReference>
<feature type="DNA-binding region" description="H-T-H motif" evidence="4">
    <location>
        <begin position="17"/>
        <end position="36"/>
    </location>
</feature>
<organism evidence="6">
    <name type="scientific">Vitiosangium cumulatum</name>
    <dbReference type="NCBI Taxonomy" id="1867796"/>
    <lineage>
        <taxon>Bacteria</taxon>
        <taxon>Pseudomonadati</taxon>
        <taxon>Myxococcota</taxon>
        <taxon>Myxococcia</taxon>
        <taxon>Myxococcales</taxon>
        <taxon>Cystobacterineae</taxon>
        <taxon>Archangiaceae</taxon>
        <taxon>Vitiosangium</taxon>
    </lineage>
</organism>
<keyword evidence="3" id="KW-0804">Transcription</keyword>
<keyword evidence="1" id="KW-0805">Transcription regulation</keyword>
<dbReference type="InterPro" id="IPR009057">
    <property type="entry name" value="Homeodomain-like_sf"/>
</dbReference>
<dbReference type="GO" id="GO:0003677">
    <property type="term" value="F:DNA binding"/>
    <property type="evidence" value="ECO:0007669"/>
    <property type="project" value="UniProtKB-UniRule"/>
</dbReference>
<dbReference type="EMBL" id="MT520817">
    <property type="protein sequence ID" value="QKW93827.1"/>
    <property type="molecule type" value="Genomic_DNA"/>
</dbReference>
<name>A0A7D4XGV7_9BACT</name>